<proteinExistence type="predicted"/>
<reference evidence="1" key="1">
    <citation type="submission" date="2019-12" db="EMBL/GenBank/DDBJ databases">
        <title>Clostridiaceae gen. nov. sp. nov., isolated from sediment in Xinjiang, China.</title>
        <authorList>
            <person name="Zhang R."/>
        </authorList>
    </citation>
    <scope>NUCLEOTIDE SEQUENCE</scope>
    <source>
        <strain evidence="1">D2Q-11</strain>
    </source>
</reference>
<comment type="caution">
    <text evidence="1">The sequence shown here is derived from an EMBL/GenBank/DDBJ whole genome shotgun (WGS) entry which is preliminary data.</text>
</comment>
<gene>
    <name evidence="1" type="ORF">GOQ27_07210</name>
</gene>
<evidence type="ECO:0000313" key="2">
    <source>
        <dbReference type="Proteomes" id="UP000724672"/>
    </source>
</evidence>
<dbReference type="AlphaFoldDB" id="A0A942UXN9"/>
<organism evidence="1 2">
    <name type="scientific">Anaeromonas frigoriresistens</name>
    <dbReference type="NCBI Taxonomy" id="2683708"/>
    <lineage>
        <taxon>Bacteria</taxon>
        <taxon>Bacillati</taxon>
        <taxon>Bacillota</taxon>
        <taxon>Tissierellia</taxon>
        <taxon>Tissierellales</taxon>
        <taxon>Thermohalobacteraceae</taxon>
        <taxon>Anaeromonas</taxon>
    </lineage>
</organism>
<dbReference type="RefSeq" id="WP_203366172.1">
    <property type="nucleotide sequence ID" value="NZ_WSFT01000029.1"/>
</dbReference>
<protein>
    <submittedName>
        <fullName evidence="1">Uncharacterized protein</fullName>
    </submittedName>
</protein>
<dbReference type="Proteomes" id="UP000724672">
    <property type="component" value="Unassembled WGS sequence"/>
</dbReference>
<sequence>MKKKGIVFFIVGLLAIGVLSGFVYGDEEKTLANNIISNEKVEENLQSKDQKSNYKDMLKIMRKNGYKDVAKALEKKNYEVVDDFMNNLTDEDYEKMTQIMKESGYEHMASMMETMDKDQMIEMHNSMGGAEACHGNDENTSSMMNSF</sequence>
<keyword evidence="2" id="KW-1185">Reference proteome</keyword>
<dbReference type="SUPFAM" id="SSF158791">
    <property type="entry name" value="MgtE N-terminal domain-like"/>
    <property type="match status" value="1"/>
</dbReference>
<accession>A0A942UXN9</accession>
<evidence type="ECO:0000313" key="1">
    <source>
        <dbReference type="EMBL" id="MBS4538246.1"/>
    </source>
</evidence>
<name>A0A942UXN9_9FIRM</name>
<dbReference type="EMBL" id="WSFT01000029">
    <property type="protein sequence ID" value="MBS4538246.1"/>
    <property type="molecule type" value="Genomic_DNA"/>
</dbReference>